<sequence length="527" mass="59016">MRSPPGPRRPVPARLVAAAVLLSALAAGAAAGAAVAGDGYGRGRRLYMRNKVLEMFYHAYDNYITYAFPHDELKPLTKSFTDSLSELGNLNLEHLPNDYNGSALTLVESLSSLVVLGNLTEFERGVLWLSENLTFDVDARINLFECNIRLLGGLISGHILAKEHSSHLKDGPYQDQLLHLAENLGSRFLPAFETPTGLPYAWINLKYGVMENETTETSTSGCGSLILEMGALSRLTGDSRYEAAALRALRKLWSMRSSLNLVGTTLDVLTGKWIEYSSGIGAGVDSFYEYLIKAYVLFGSEEYWDMFHSAYLAVQKYHEADMRTGEATHWQLTSLQAFWPGLQTLLGDVAAANISHQKYYPLRPEFAESTFYLYQATKDPWYLEVGEAIIGSLNYYTKVDGGFASVRDVSTMKLEDHQHSFFLSETCKYLFLLYDDSFLRNQNYIFTTEGHPLPIRSTWHEIIPTTHVPSNWTFSVGSPWESACHVPDVLPTHRCRTDDDCGVEAVSCRRRTCSMAGYCGLWLGVIW</sequence>
<dbReference type="GO" id="GO:0005975">
    <property type="term" value="P:carbohydrate metabolic process"/>
    <property type="evidence" value="ECO:0007669"/>
    <property type="project" value="InterPro"/>
</dbReference>
<comment type="similarity">
    <text evidence="2 6">Belongs to the glycosyl hydrolase 47 family.</text>
</comment>
<dbReference type="SUPFAM" id="SSF48225">
    <property type="entry name" value="Seven-hairpin glycosidases"/>
    <property type="match status" value="1"/>
</dbReference>
<dbReference type="InterPro" id="IPR012341">
    <property type="entry name" value="6hp_glycosidase-like_sf"/>
</dbReference>
<keyword evidence="6" id="KW-0378">Hydrolase</keyword>
<evidence type="ECO:0000256" key="3">
    <source>
        <dbReference type="ARBA" id="ARBA00022824"/>
    </source>
</evidence>
<dbReference type="EC" id="3.2.1.-" evidence="6"/>
<dbReference type="EnsemblPlants" id="OMERI02G30730.2">
    <property type="protein sequence ID" value="OMERI02G30730.2"/>
    <property type="gene ID" value="OMERI02G30730"/>
</dbReference>
<comment type="cofactor">
    <cofactor evidence="5">
        <name>Ca(2+)</name>
        <dbReference type="ChEBI" id="CHEBI:29108"/>
    </cofactor>
</comment>
<dbReference type="Pfam" id="PF01532">
    <property type="entry name" value="Glyco_hydro_47"/>
    <property type="match status" value="2"/>
</dbReference>
<evidence type="ECO:0000256" key="1">
    <source>
        <dbReference type="ARBA" id="ARBA00004240"/>
    </source>
</evidence>
<reference evidence="8" key="2">
    <citation type="submission" date="2018-05" db="EMBL/GenBank/DDBJ databases">
        <title>OmerRS3 (Oryza meridionalis Reference Sequence Version 3).</title>
        <authorList>
            <person name="Zhang J."/>
            <person name="Kudrna D."/>
            <person name="Lee S."/>
            <person name="Talag J."/>
            <person name="Welchert J."/>
            <person name="Wing R.A."/>
        </authorList>
    </citation>
    <scope>NUCLEOTIDE SEQUENCE [LARGE SCALE GENOMIC DNA]</scope>
    <source>
        <strain evidence="8">cv. OR44</strain>
    </source>
</reference>
<reference evidence="8" key="1">
    <citation type="submission" date="2015-04" db="UniProtKB">
        <authorList>
            <consortium name="EnsemblPlants"/>
        </authorList>
    </citation>
    <scope>IDENTIFICATION</scope>
</reference>
<evidence type="ECO:0000256" key="5">
    <source>
        <dbReference type="PIRSR" id="PIRSR601382-2"/>
    </source>
</evidence>
<dbReference type="InterPro" id="IPR044674">
    <property type="entry name" value="EDEM1/2/3"/>
</dbReference>
<feature type="signal peptide" evidence="7">
    <location>
        <begin position="1"/>
        <end position="31"/>
    </location>
</feature>
<keyword evidence="6" id="KW-0326">Glycosidase</keyword>
<dbReference type="InterPro" id="IPR001382">
    <property type="entry name" value="Glyco_hydro_47"/>
</dbReference>
<dbReference type="PANTHER" id="PTHR45679:SF5">
    <property type="entry name" value="ER DEGRADATION-ENHANCING ALPHA-MANNOSIDASE-LIKE PROTEIN 1"/>
    <property type="match status" value="1"/>
</dbReference>
<keyword evidence="7" id="KW-0732">Signal</keyword>
<comment type="subcellular location">
    <subcellularLocation>
        <location evidence="1">Endoplasmic reticulum</location>
    </subcellularLocation>
</comment>
<keyword evidence="5" id="KW-0106">Calcium</keyword>
<keyword evidence="4" id="KW-0325">Glycoprotein</keyword>
<dbReference type="GO" id="GO:0004571">
    <property type="term" value="F:mannosyl-oligosaccharide 1,2-alpha-mannosidase activity"/>
    <property type="evidence" value="ECO:0007669"/>
    <property type="project" value="InterPro"/>
</dbReference>
<dbReference type="GO" id="GO:0005509">
    <property type="term" value="F:calcium ion binding"/>
    <property type="evidence" value="ECO:0007669"/>
    <property type="project" value="InterPro"/>
</dbReference>
<name>A0A0E0CRA5_9ORYZ</name>
<accession>A0A0E0CRA5</accession>
<keyword evidence="3" id="KW-0256">Endoplasmic reticulum</keyword>
<dbReference type="InterPro" id="IPR036026">
    <property type="entry name" value="Seven-hairpin_glycosidases"/>
</dbReference>
<dbReference type="GO" id="GO:0016020">
    <property type="term" value="C:membrane"/>
    <property type="evidence" value="ECO:0007669"/>
    <property type="project" value="InterPro"/>
</dbReference>
<feature type="chain" id="PRO_5002356165" description="alpha-1,2-Mannosidase" evidence="7">
    <location>
        <begin position="32"/>
        <end position="527"/>
    </location>
</feature>
<dbReference type="HOGENOM" id="CLU_003818_5_6_1"/>
<evidence type="ECO:0000313" key="9">
    <source>
        <dbReference type="Proteomes" id="UP000008021"/>
    </source>
</evidence>
<dbReference type="GO" id="GO:0044322">
    <property type="term" value="C:endoplasmic reticulum quality control compartment"/>
    <property type="evidence" value="ECO:0007669"/>
    <property type="project" value="GOC"/>
</dbReference>
<proteinExistence type="inferred from homology"/>
<organism evidence="8">
    <name type="scientific">Oryza meridionalis</name>
    <dbReference type="NCBI Taxonomy" id="40149"/>
    <lineage>
        <taxon>Eukaryota</taxon>
        <taxon>Viridiplantae</taxon>
        <taxon>Streptophyta</taxon>
        <taxon>Embryophyta</taxon>
        <taxon>Tracheophyta</taxon>
        <taxon>Spermatophyta</taxon>
        <taxon>Magnoliopsida</taxon>
        <taxon>Liliopsida</taxon>
        <taxon>Poales</taxon>
        <taxon>Poaceae</taxon>
        <taxon>BOP clade</taxon>
        <taxon>Oryzoideae</taxon>
        <taxon>Oryzeae</taxon>
        <taxon>Oryzinae</taxon>
        <taxon>Oryza</taxon>
    </lineage>
</organism>
<dbReference type="AlphaFoldDB" id="A0A0E0CRA5"/>
<feature type="binding site" evidence="5">
    <location>
        <position position="448"/>
    </location>
    <ligand>
        <name>Ca(2+)</name>
        <dbReference type="ChEBI" id="CHEBI:29108"/>
    </ligand>
</feature>
<evidence type="ECO:0000256" key="7">
    <source>
        <dbReference type="SAM" id="SignalP"/>
    </source>
</evidence>
<dbReference type="Proteomes" id="UP000008021">
    <property type="component" value="Chromosome 2"/>
</dbReference>
<evidence type="ECO:0000313" key="8">
    <source>
        <dbReference type="EnsemblPlants" id="OMERI02G30730.2"/>
    </source>
</evidence>
<dbReference type="Gramene" id="OMERI02G30730.2">
    <property type="protein sequence ID" value="OMERI02G30730.2"/>
    <property type="gene ID" value="OMERI02G30730"/>
</dbReference>
<protein>
    <recommendedName>
        <fullName evidence="6">alpha-1,2-Mannosidase</fullName>
        <ecNumber evidence="6">3.2.1.-</ecNumber>
    </recommendedName>
</protein>
<keyword evidence="9" id="KW-1185">Reference proteome</keyword>
<evidence type="ECO:0000256" key="2">
    <source>
        <dbReference type="ARBA" id="ARBA00007658"/>
    </source>
</evidence>
<dbReference type="GO" id="GO:1904380">
    <property type="term" value="P:endoplasmic reticulum mannose trimming"/>
    <property type="evidence" value="ECO:0007669"/>
    <property type="project" value="InterPro"/>
</dbReference>
<keyword evidence="5" id="KW-0479">Metal-binding</keyword>
<dbReference type="PRINTS" id="PR00747">
    <property type="entry name" value="GLYHDRLASE47"/>
</dbReference>
<dbReference type="Gene3D" id="1.50.10.10">
    <property type="match status" value="1"/>
</dbReference>
<evidence type="ECO:0000256" key="4">
    <source>
        <dbReference type="ARBA" id="ARBA00023180"/>
    </source>
</evidence>
<evidence type="ECO:0000256" key="6">
    <source>
        <dbReference type="RuleBase" id="RU361193"/>
    </source>
</evidence>
<dbReference type="PANTHER" id="PTHR45679">
    <property type="entry name" value="ER DEGRADATION-ENHANCING ALPHA-MANNOSIDASE-LIKE PROTEIN 2"/>
    <property type="match status" value="1"/>
</dbReference>